<protein>
    <submittedName>
        <fullName evidence="1">Uncharacterized protein</fullName>
    </submittedName>
</protein>
<gene>
    <name evidence="1" type="ORF">JMUB3870_2129</name>
</gene>
<evidence type="ECO:0000313" key="1">
    <source>
        <dbReference type="EMBL" id="BBM46003.1"/>
    </source>
</evidence>
<dbReference type="EMBL" id="AP019831">
    <property type="protein sequence ID" value="BBM46003.1"/>
    <property type="molecule type" value="Genomic_DNA"/>
</dbReference>
<dbReference type="AlphaFoldDB" id="A0A510K828"/>
<accession>A0A510K828</accession>
<dbReference type="OrthoDB" id="6796607at2"/>
<proteinExistence type="predicted"/>
<keyword evidence="2" id="KW-1185">Reference proteome</keyword>
<reference evidence="1 2" key="1">
    <citation type="submission" date="2019-07" db="EMBL/GenBank/DDBJ databases">
        <title>Complete Genome Sequence of Leptotrichia trevisanii Strain JMUB3870.</title>
        <authorList>
            <person name="Watanabe S."/>
            <person name="Cui L."/>
        </authorList>
    </citation>
    <scope>NUCLEOTIDE SEQUENCE [LARGE SCALE GENOMIC DNA]</scope>
    <source>
        <strain evidence="1 2">JMUB3870</strain>
    </source>
</reference>
<evidence type="ECO:0000313" key="2">
    <source>
        <dbReference type="Proteomes" id="UP000422644"/>
    </source>
</evidence>
<organism evidence="1 2">
    <name type="scientific">Leptotrichia trevisanii</name>
    <dbReference type="NCBI Taxonomy" id="109328"/>
    <lineage>
        <taxon>Bacteria</taxon>
        <taxon>Fusobacteriati</taxon>
        <taxon>Fusobacteriota</taxon>
        <taxon>Fusobacteriia</taxon>
        <taxon>Fusobacteriales</taxon>
        <taxon>Leptotrichiaceae</taxon>
        <taxon>Leptotrichia</taxon>
    </lineage>
</organism>
<sequence length="373" mass="44279">MERNNIFNFATSELSQDAFICWLCNWVNFDDNNLSEDEKKLKELATDFIEKMSDEKLGDRKVNIKRQYQKIDVLLEIQNKTEFITKENEKNPVVDIYVIIEDKVGTSLHSNQIEKYTKLISKKNEKENESKAQIKTVYYKIYDEDNMERLGKNGVNVIFKREKILELLGKYTDSINNPIFENYCNYLSNIETDVNSYKKKNLEDWNSNCYIGFFKELKREKDYLKHASGRENDCSWSYVNNSSGGFMGMWWFPLSENEINKLTETSGEDIYLQIEQYNQKNIIAIKYSVPKRNINNKELSKEDFEKKVKNASEKRKEIFTKLENMVSDFQKKYFRAGQYMTVGYLEFESTEDCKKKIKLLQKTLQTYVDNLNK</sequence>
<dbReference type="RefSeq" id="WP_026747957.1">
    <property type="nucleotide sequence ID" value="NZ_AP019831.1"/>
</dbReference>
<name>A0A510K828_9FUSO</name>
<dbReference type="Proteomes" id="UP000422644">
    <property type="component" value="Chromosome"/>
</dbReference>